<dbReference type="InterPro" id="IPR013216">
    <property type="entry name" value="Methyltransf_11"/>
</dbReference>
<dbReference type="InterPro" id="IPR029063">
    <property type="entry name" value="SAM-dependent_MTases_sf"/>
</dbReference>
<dbReference type="InterPro" id="IPR050508">
    <property type="entry name" value="Methyltransf_Superfamily"/>
</dbReference>
<evidence type="ECO:0000313" key="3">
    <source>
        <dbReference type="EMBL" id="MEB3049485.1"/>
    </source>
</evidence>
<sequence length="293" mass="31671">MEPSRASVPPESSRTSMPNGGSLDELLPPPALQAWVGAGGPRAYKAIGVEFLGYLVNLCGLQPDDAVLDVGCGSGRMAMPLTGYLNHKGRYAGFDVSREAIGWCTENISGLYPNFDFTVVDIQTGRYNPNGKYKASEFCFPYADGSFDVVLLASVFTHMLPPDVERYINEIVRVLKPGGRSLITFFLLNDESSALSKEGKGVIKFEHQMQGCRTANVGKPEAAIAYPEVFVTDLYRKCGLEIQEPLHYGRWCGRSNGMSGQDVVIAVNRRAGTGSATDTSLGFPPPSAASQRT</sequence>
<dbReference type="RefSeq" id="WP_224863482.1">
    <property type="nucleotide sequence ID" value="NZ_JAYJJT010000006.1"/>
</dbReference>
<dbReference type="SUPFAM" id="SSF53335">
    <property type="entry name" value="S-adenosyl-L-methionine-dependent methyltransferases"/>
    <property type="match status" value="1"/>
</dbReference>
<proteinExistence type="predicted"/>
<keyword evidence="3" id="KW-0808">Transferase</keyword>
<dbReference type="Proteomes" id="UP001299046">
    <property type="component" value="Unassembled WGS sequence"/>
</dbReference>
<gene>
    <name evidence="3" type="ORF">KV112_07005</name>
</gene>
<accession>A0ABU5YHZ9</accession>
<feature type="compositionally biased region" description="Polar residues" evidence="1">
    <location>
        <begin position="10"/>
        <end position="19"/>
    </location>
</feature>
<dbReference type="PANTHER" id="PTHR42912:SF98">
    <property type="entry name" value="UNCHARACTERISED METHYLTRANSFERASE RV1498C"/>
    <property type="match status" value="1"/>
</dbReference>
<dbReference type="GO" id="GO:0032259">
    <property type="term" value="P:methylation"/>
    <property type="evidence" value="ECO:0007669"/>
    <property type="project" value="UniProtKB-KW"/>
</dbReference>
<evidence type="ECO:0000313" key="4">
    <source>
        <dbReference type="Proteomes" id="UP001299046"/>
    </source>
</evidence>
<feature type="domain" description="Methyltransferase type 11" evidence="2">
    <location>
        <begin position="68"/>
        <end position="182"/>
    </location>
</feature>
<dbReference type="Pfam" id="PF08241">
    <property type="entry name" value="Methyltransf_11"/>
    <property type="match status" value="1"/>
</dbReference>
<organism evidence="3 4">
    <name type="scientific">[Mycobacterium] zoologicum</name>
    <dbReference type="NCBI Taxonomy" id="2872311"/>
    <lineage>
        <taxon>Bacteria</taxon>
        <taxon>Bacillati</taxon>
        <taxon>Actinomycetota</taxon>
        <taxon>Actinomycetes</taxon>
        <taxon>Mycobacteriales</taxon>
        <taxon>Mycobacteriaceae</taxon>
        <taxon>Mycolicibacter</taxon>
    </lineage>
</organism>
<evidence type="ECO:0000256" key="1">
    <source>
        <dbReference type="SAM" id="MobiDB-lite"/>
    </source>
</evidence>
<dbReference type="PANTHER" id="PTHR42912">
    <property type="entry name" value="METHYLTRANSFERASE"/>
    <property type="match status" value="1"/>
</dbReference>
<evidence type="ECO:0000259" key="2">
    <source>
        <dbReference type="Pfam" id="PF08241"/>
    </source>
</evidence>
<dbReference type="EC" id="2.1.-.-" evidence="3"/>
<comment type="caution">
    <text evidence="3">The sequence shown here is derived from an EMBL/GenBank/DDBJ whole genome shotgun (WGS) entry which is preliminary data.</text>
</comment>
<dbReference type="CDD" id="cd02440">
    <property type="entry name" value="AdoMet_MTases"/>
    <property type="match status" value="1"/>
</dbReference>
<reference evidence="3 4" key="1">
    <citation type="submission" date="2023-12" db="EMBL/GenBank/DDBJ databases">
        <title>Description of new species of Mycobacterium terrae complex isolated from sewage at the Sao Paulo Zoological Park Foundation in Brazil.</title>
        <authorList>
            <person name="Romagnoli C.L."/>
            <person name="Conceicao E.C."/>
            <person name="Machado E."/>
            <person name="Barreto L.B.P.F."/>
            <person name="Sharma A."/>
            <person name="Silva N.M."/>
            <person name="Marques L.E."/>
            <person name="Juliana M.A."/>
            <person name="Lourenco M.C.S."/>
            <person name="Digiampietri L.A."/>
            <person name="Suffys P.N."/>
            <person name="Viana-Niero C."/>
        </authorList>
    </citation>
    <scope>NUCLEOTIDE SEQUENCE [LARGE SCALE GENOMIC DNA]</scope>
    <source>
        <strain evidence="3 4">MYC123</strain>
    </source>
</reference>
<keyword evidence="4" id="KW-1185">Reference proteome</keyword>
<feature type="region of interest" description="Disordered" evidence="1">
    <location>
        <begin position="1"/>
        <end position="23"/>
    </location>
</feature>
<keyword evidence="3" id="KW-0489">Methyltransferase</keyword>
<protein>
    <submittedName>
        <fullName evidence="3">Class I SAM-dependent methyltransferase</fullName>
        <ecNumber evidence="3">2.1.-.-</ecNumber>
    </submittedName>
</protein>
<feature type="region of interest" description="Disordered" evidence="1">
    <location>
        <begin position="273"/>
        <end position="293"/>
    </location>
</feature>
<name>A0ABU5YHZ9_9MYCO</name>
<dbReference type="GO" id="GO:0008168">
    <property type="term" value="F:methyltransferase activity"/>
    <property type="evidence" value="ECO:0007669"/>
    <property type="project" value="UniProtKB-KW"/>
</dbReference>
<dbReference type="Gene3D" id="3.40.50.150">
    <property type="entry name" value="Vaccinia Virus protein VP39"/>
    <property type="match status" value="1"/>
</dbReference>
<dbReference type="EMBL" id="JAYJJT010000006">
    <property type="protein sequence ID" value="MEB3049485.1"/>
    <property type="molecule type" value="Genomic_DNA"/>
</dbReference>